<keyword evidence="2" id="KW-1185">Reference proteome</keyword>
<dbReference type="EMBL" id="FR872580">
    <property type="protein sequence ID" value="CCB85112.1"/>
    <property type="molecule type" value="Genomic_DNA"/>
</dbReference>
<dbReference type="Proteomes" id="UP000000495">
    <property type="component" value="Chromosome"/>
</dbReference>
<reference key="1">
    <citation type="journal article" date="2011" name="Mol. Biol. Evol.">
        <title>Unity in variety -- the pan-genome of the Chlamydiae.</title>
        <authorList>
            <person name="Collingro A."/>
            <person name="Tischler P."/>
            <person name="Weinmaier T."/>
            <person name="Penz T."/>
            <person name="Heinz E."/>
            <person name="Brunham R.C."/>
            <person name="Read T.D."/>
            <person name="Bavoil P.M."/>
            <person name="Sachse K."/>
            <person name="Kahane S."/>
            <person name="Friedman M.G."/>
            <person name="Rattei T."/>
            <person name="Myers G.S.A."/>
            <person name="Horn M."/>
        </authorList>
    </citation>
    <scope>NUCLEOTIDE SEQUENCE</scope>
    <source>
        <strain>UV7</strain>
    </source>
</reference>
<proteinExistence type="predicted"/>
<dbReference type="HOGENOM" id="CLU_3331097_0_0_0"/>
<name>F8KV36_PARAV</name>
<gene>
    <name evidence="1" type="ordered locus">PUV_01620</name>
</gene>
<evidence type="ECO:0000313" key="2">
    <source>
        <dbReference type="Proteomes" id="UP000000495"/>
    </source>
</evidence>
<protein>
    <submittedName>
        <fullName evidence="1">Uncharacterized protein</fullName>
    </submittedName>
</protein>
<dbReference type="STRING" id="765952.PUV_01620"/>
<organism evidence="1 2">
    <name type="scientific">Parachlamydia acanthamoebae (strain UV7)</name>
    <dbReference type="NCBI Taxonomy" id="765952"/>
    <lineage>
        <taxon>Bacteria</taxon>
        <taxon>Pseudomonadati</taxon>
        <taxon>Chlamydiota</taxon>
        <taxon>Chlamydiia</taxon>
        <taxon>Parachlamydiales</taxon>
        <taxon>Parachlamydiaceae</taxon>
        <taxon>Parachlamydia</taxon>
    </lineage>
</organism>
<reference evidence="1 2" key="2">
    <citation type="journal article" date="2011" name="Mol. Biol. Evol.">
        <title>Unity in variety--the pan-genome of the Chlamydiae.</title>
        <authorList>
            <person name="Collingro A."/>
            <person name="Tischler P."/>
            <person name="Weinmaier T."/>
            <person name="Penz T."/>
            <person name="Heinz E."/>
            <person name="Brunham R.C."/>
            <person name="Read T.D."/>
            <person name="Bavoil P.M."/>
            <person name="Sachse K."/>
            <person name="Kahane S."/>
            <person name="Friedman M.G."/>
            <person name="Rattei T."/>
            <person name="Myers G.S."/>
            <person name="Horn M."/>
        </authorList>
    </citation>
    <scope>NUCLEOTIDE SEQUENCE [LARGE SCALE GENOMIC DNA]</scope>
    <source>
        <strain evidence="2">UV7</strain>
    </source>
</reference>
<dbReference type="KEGG" id="puv:PUV_01620"/>
<accession>F8KV36</accession>
<dbReference type="AlphaFoldDB" id="F8KV36"/>
<evidence type="ECO:0000313" key="1">
    <source>
        <dbReference type="EMBL" id="CCB85112.1"/>
    </source>
</evidence>
<sequence>MNALNKFCISSFKNLSVLIFFIDKSYNLRENRSFNNRI</sequence>